<gene>
    <name evidence="2" type="ORF">VP01_2936g1</name>
</gene>
<dbReference type="PANTHER" id="PTHR10695">
    <property type="entry name" value="DEPHOSPHO-COA KINASE-RELATED"/>
    <property type="match status" value="1"/>
</dbReference>
<dbReference type="OrthoDB" id="330671at2759"/>
<dbReference type="Gene3D" id="3.40.50.620">
    <property type="entry name" value="HUPs"/>
    <property type="match status" value="1"/>
</dbReference>
<organism evidence="2 3">
    <name type="scientific">Puccinia sorghi</name>
    <dbReference type="NCBI Taxonomy" id="27349"/>
    <lineage>
        <taxon>Eukaryota</taxon>
        <taxon>Fungi</taxon>
        <taxon>Dikarya</taxon>
        <taxon>Basidiomycota</taxon>
        <taxon>Pucciniomycotina</taxon>
        <taxon>Pucciniomycetes</taxon>
        <taxon>Pucciniales</taxon>
        <taxon>Pucciniaceae</taxon>
        <taxon>Puccinia</taxon>
    </lineage>
</organism>
<dbReference type="EMBL" id="LAVV01007875">
    <property type="protein sequence ID" value="KNZ54480.1"/>
    <property type="molecule type" value="Genomic_DNA"/>
</dbReference>
<dbReference type="VEuPathDB" id="FungiDB:VP01_2936g1"/>
<dbReference type="Pfam" id="PF01467">
    <property type="entry name" value="CTP_transf_like"/>
    <property type="match status" value="1"/>
</dbReference>
<accession>A0A0L6V2V3</accession>
<dbReference type="SUPFAM" id="SSF52374">
    <property type="entry name" value="Nucleotidylyl transferase"/>
    <property type="match status" value="1"/>
</dbReference>
<dbReference type="GO" id="GO:0015937">
    <property type="term" value="P:coenzyme A biosynthetic process"/>
    <property type="evidence" value="ECO:0007669"/>
    <property type="project" value="TreeGrafter"/>
</dbReference>
<keyword evidence="3" id="KW-1185">Reference proteome</keyword>
<dbReference type="InterPro" id="IPR014729">
    <property type="entry name" value="Rossmann-like_a/b/a_fold"/>
</dbReference>
<evidence type="ECO:0000313" key="2">
    <source>
        <dbReference type="EMBL" id="KNZ54480.1"/>
    </source>
</evidence>
<reference evidence="2 3" key="1">
    <citation type="submission" date="2015-08" db="EMBL/GenBank/DDBJ databases">
        <title>Next Generation Sequencing and Analysis of the Genome of Puccinia sorghi L Schw, the Causal Agent of Maize Common Rust.</title>
        <authorList>
            <person name="Rochi L."/>
            <person name="Burguener G."/>
            <person name="Darino M."/>
            <person name="Turjanski A."/>
            <person name="Kreff E."/>
            <person name="Dieguez M.J."/>
            <person name="Sacco F."/>
        </authorList>
    </citation>
    <scope>NUCLEOTIDE SEQUENCE [LARGE SCALE GENOMIC DNA]</scope>
    <source>
        <strain evidence="2 3">RO10H11247</strain>
    </source>
</reference>
<proteinExistence type="predicted"/>
<dbReference type="Proteomes" id="UP000037035">
    <property type="component" value="Unassembled WGS sequence"/>
</dbReference>
<dbReference type="GO" id="GO:0004140">
    <property type="term" value="F:dephospho-CoA kinase activity"/>
    <property type="evidence" value="ECO:0007669"/>
    <property type="project" value="TreeGrafter"/>
</dbReference>
<dbReference type="STRING" id="27349.A0A0L6V2V3"/>
<feature type="domain" description="Cytidyltransferase-like" evidence="1">
    <location>
        <begin position="144"/>
        <end position="296"/>
    </location>
</feature>
<comment type="caution">
    <text evidence="2">The sequence shown here is derived from an EMBL/GenBank/DDBJ whole genome shotgun (WGS) entry which is preliminary data.</text>
</comment>
<evidence type="ECO:0000313" key="3">
    <source>
        <dbReference type="Proteomes" id="UP000037035"/>
    </source>
</evidence>
<dbReference type="InterPro" id="IPR004821">
    <property type="entry name" value="Cyt_trans-like"/>
</dbReference>
<protein>
    <recommendedName>
        <fullName evidence="1">Cytidyltransferase-like domain-containing protein</fullName>
    </recommendedName>
</protein>
<name>A0A0L6V2V3_9BASI</name>
<dbReference type="PANTHER" id="PTHR10695:SF46">
    <property type="entry name" value="BIFUNCTIONAL COENZYME A SYNTHASE-RELATED"/>
    <property type="match status" value="1"/>
</dbReference>
<dbReference type="AlphaFoldDB" id="A0A0L6V2V3"/>
<sequence>MQDDDEEHEKKVEGEREQVVGLGRREVTIGCRVELVGSEGTEGGGMRLPTGFEEEMGRSLAVLEGTDRLVVWLELAGEWPTNKQLERMLCRLYVLAEHHKALRDQLLVQVDIHIHGFSNFHRPDSSLCHRPLMLPHHRFHTLALGGTFDHLHSGHKILLTMAAWIASHRLIVGITEELFTDDQLLINKQHANRLQSLPERKQAVHDFLQRVGPLDLLLETPTLTDVYGPTAHDPHIDALLVSKETLPGAHAIDTIRSQNSLPPLHHYVVDVISNNLPSLPDNSLLKSLKISSTNIRAWLDSRPSSSPST</sequence>
<evidence type="ECO:0000259" key="1">
    <source>
        <dbReference type="Pfam" id="PF01467"/>
    </source>
</evidence>